<proteinExistence type="predicted"/>
<name>A0A2T5BTY5_9RHOB</name>
<keyword evidence="1" id="KW-1133">Transmembrane helix</keyword>
<accession>A0A2T5BTY5</accession>
<keyword evidence="3" id="KW-1185">Reference proteome</keyword>
<evidence type="ECO:0000256" key="1">
    <source>
        <dbReference type="SAM" id="Phobius"/>
    </source>
</evidence>
<comment type="caution">
    <text evidence="2">The sequence shown here is derived from an EMBL/GenBank/DDBJ whole genome shotgun (WGS) entry which is preliminary data.</text>
</comment>
<gene>
    <name evidence="2" type="ORF">C8N32_10436</name>
</gene>
<evidence type="ECO:0000313" key="2">
    <source>
        <dbReference type="EMBL" id="PTN02925.1"/>
    </source>
</evidence>
<dbReference type="EMBL" id="QAAA01000004">
    <property type="protein sequence ID" value="PTN02925.1"/>
    <property type="molecule type" value="Genomic_DNA"/>
</dbReference>
<dbReference type="AlphaFoldDB" id="A0A2T5BTY5"/>
<protein>
    <submittedName>
        <fullName evidence="2">Uncharacterized protein</fullName>
    </submittedName>
</protein>
<keyword evidence="1" id="KW-0812">Transmembrane</keyword>
<feature type="transmembrane region" description="Helical" evidence="1">
    <location>
        <begin position="167"/>
        <end position="187"/>
    </location>
</feature>
<feature type="transmembrane region" description="Helical" evidence="1">
    <location>
        <begin position="103"/>
        <end position="122"/>
    </location>
</feature>
<organism evidence="2 3">
    <name type="scientific">Rhodovulum imhoffii</name>
    <dbReference type="NCBI Taxonomy" id="365340"/>
    <lineage>
        <taxon>Bacteria</taxon>
        <taxon>Pseudomonadati</taxon>
        <taxon>Pseudomonadota</taxon>
        <taxon>Alphaproteobacteria</taxon>
        <taxon>Rhodobacterales</taxon>
        <taxon>Paracoccaceae</taxon>
        <taxon>Rhodovulum</taxon>
    </lineage>
</organism>
<dbReference type="Proteomes" id="UP000243859">
    <property type="component" value="Unassembled WGS sequence"/>
</dbReference>
<evidence type="ECO:0000313" key="3">
    <source>
        <dbReference type="Proteomes" id="UP000243859"/>
    </source>
</evidence>
<keyword evidence="1" id="KW-0472">Membrane</keyword>
<feature type="transmembrane region" description="Helical" evidence="1">
    <location>
        <begin position="142"/>
        <end position="161"/>
    </location>
</feature>
<reference evidence="2 3" key="1">
    <citation type="submission" date="2018-04" db="EMBL/GenBank/DDBJ databases">
        <title>Genomic Encyclopedia of Archaeal and Bacterial Type Strains, Phase II (KMG-II): from individual species to whole genera.</title>
        <authorList>
            <person name="Goeker M."/>
        </authorList>
    </citation>
    <scope>NUCLEOTIDE SEQUENCE [LARGE SCALE GENOMIC DNA]</scope>
    <source>
        <strain evidence="2 3">DSM 18064</strain>
    </source>
</reference>
<sequence length="203" mass="20976">MTIPAIACEPAGKRGKTFGSCRICGWEMPVGCGPDPGAVGPQTGFGRGAGAGVFCAFGFGSLPWLGGGALPGTVHSVSLRFCGDGGRLREYPLLSATGKGPDVFQLLALYLAFSLLLLFGAAELERRAIVARRLGPNGRAMLLALVISVVASLVVVAVSAFVEDWVYMLHALGASIAYHGFMGVSLVHGLQEVSARVAAQRTA</sequence>